<accession>A0AA38MB72</accession>
<dbReference type="AlphaFoldDB" id="A0AA38MB72"/>
<dbReference type="EMBL" id="JALNTZ010000006">
    <property type="protein sequence ID" value="KAJ3650033.1"/>
    <property type="molecule type" value="Genomic_DNA"/>
</dbReference>
<proteinExistence type="predicted"/>
<gene>
    <name evidence="1" type="ORF">Zmor_021744</name>
</gene>
<comment type="caution">
    <text evidence="1">The sequence shown here is derived from an EMBL/GenBank/DDBJ whole genome shotgun (WGS) entry which is preliminary data.</text>
</comment>
<keyword evidence="2" id="KW-1185">Reference proteome</keyword>
<sequence length="100" mass="11672">MLERSDKVTSSACNGMDDTFWNEATDKYYLLIMVDTIMGIAGGCRTAELVADVSYRRSWFCSCCESKKARYLQSYRMYKDLRPKNELHNRFFINQCCGHI</sequence>
<protein>
    <submittedName>
        <fullName evidence="1">Uncharacterized protein</fullName>
    </submittedName>
</protein>
<organism evidence="1 2">
    <name type="scientific">Zophobas morio</name>
    <dbReference type="NCBI Taxonomy" id="2755281"/>
    <lineage>
        <taxon>Eukaryota</taxon>
        <taxon>Metazoa</taxon>
        <taxon>Ecdysozoa</taxon>
        <taxon>Arthropoda</taxon>
        <taxon>Hexapoda</taxon>
        <taxon>Insecta</taxon>
        <taxon>Pterygota</taxon>
        <taxon>Neoptera</taxon>
        <taxon>Endopterygota</taxon>
        <taxon>Coleoptera</taxon>
        <taxon>Polyphaga</taxon>
        <taxon>Cucujiformia</taxon>
        <taxon>Tenebrionidae</taxon>
        <taxon>Zophobas</taxon>
    </lineage>
</organism>
<evidence type="ECO:0000313" key="1">
    <source>
        <dbReference type="EMBL" id="KAJ3650033.1"/>
    </source>
</evidence>
<evidence type="ECO:0000313" key="2">
    <source>
        <dbReference type="Proteomes" id="UP001168821"/>
    </source>
</evidence>
<name>A0AA38MB72_9CUCU</name>
<dbReference type="Proteomes" id="UP001168821">
    <property type="component" value="Unassembled WGS sequence"/>
</dbReference>
<reference evidence="1" key="1">
    <citation type="journal article" date="2023" name="G3 (Bethesda)">
        <title>Whole genome assemblies of Zophobas morio and Tenebrio molitor.</title>
        <authorList>
            <person name="Kaur S."/>
            <person name="Stinson S.A."/>
            <person name="diCenzo G.C."/>
        </authorList>
    </citation>
    <scope>NUCLEOTIDE SEQUENCE</scope>
    <source>
        <strain evidence="1">QUZm001</strain>
    </source>
</reference>